<dbReference type="Proteomes" id="UP000005316">
    <property type="component" value="Unassembled WGS sequence"/>
</dbReference>
<protein>
    <submittedName>
        <fullName evidence="1">Uncharacterized protein</fullName>
    </submittedName>
</protein>
<proteinExistence type="predicted"/>
<gene>
    <name evidence="1" type="ORF">HMPREF9372_0906</name>
</gene>
<dbReference type="AlphaFoldDB" id="F9DQ26"/>
<dbReference type="HOGENOM" id="CLU_3317236_0_0_9"/>
<organism evidence="1 2">
    <name type="scientific">Sporosarcina newyorkensis 2681</name>
    <dbReference type="NCBI Taxonomy" id="1027292"/>
    <lineage>
        <taxon>Bacteria</taxon>
        <taxon>Bacillati</taxon>
        <taxon>Bacillota</taxon>
        <taxon>Bacilli</taxon>
        <taxon>Bacillales</taxon>
        <taxon>Caryophanaceae</taxon>
        <taxon>Sporosarcina</taxon>
    </lineage>
</organism>
<name>F9DQ26_9BACL</name>
<evidence type="ECO:0000313" key="2">
    <source>
        <dbReference type="Proteomes" id="UP000005316"/>
    </source>
</evidence>
<evidence type="ECO:0000313" key="1">
    <source>
        <dbReference type="EMBL" id="EGQ27219.1"/>
    </source>
</evidence>
<reference evidence="1 2" key="1">
    <citation type="submission" date="2011-04" db="EMBL/GenBank/DDBJ databases">
        <authorList>
            <person name="Muzny D."/>
            <person name="Qin X."/>
            <person name="Deng J."/>
            <person name="Jiang H."/>
            <person name="Liu Y."/>
            <person name="Qu J."/>
            <person name="Song X.-Z."/>
            <person name="Zhang L."/>
            <person name="Thornton R."/>
            <person name="Coyle M."/>
            <person name="Francisco L."/>
            <person name="Jackson L."/>
            <person name="Javaid M."/>
            <person name="Korchina V."/>
            <person name="Kovar C."/>
            <person name="Mata R."/>
            <person name="Mathew T."/>
            <person name="Ngo R."/>
            <person name="Nguyen L."/>
            <person name="Nguyen N."/>
            <person name="Okwuonu G."/>
            <person name="Ongeri F."/>
            <person name="Pham C."/>
            <person name="Simmons D."/>
            <person name="Wilczek-Boney K."/>
            <person name="Hale W."/>
            <person name="Jakkamsetti A."/>
            <person name="Pham P."/>
            <person name="Ruth R."/>
            <person name="San Lucas F."/>
            <person name="Warren J."/>
            <person name="Zhang J."/>
            <person name="Zhao Z."/>
            <person name="Zhou C."/>
            <person name="Zhu D."/>
            <person name="Lee S."/>
            <person name="Bess C."/>
            <person name="Blankenburg K."/>
            <person name="Forbes L."/>
            <person name="Fu Q."/>
            <person name="Gubbala S."/>
            <person name="Hirani K."/>
            <person name="Jayaseelan J.C."/>
            <person name="Lara F."/>
            <person name="Munidasa M."/>
            <person name="Palculict T."/>
            <person name="Patil S."/>
            <person name="Pu L.-L."/>
            <person name="Saada N."/>
            <person name="Tang L."/>
            <person name="Weissenberger G."/>
            <person name="Zhu Y."/>
            <person name="Hemphill L."/>
            <person name="Shang Y."/>
            <person name="Youmans B."/>
            <person name="Ayvaz T."/>
            <person name="Ross M."/>
            <person name="Santibanez J."/>
            <person name="Aqrawi P."/>
            <person name="Gross S."/>
            <person name="Joshi V."/>
            <person name="Fowler G."/>
            <person name="Nazareth L."/>
            <person name="Reid J."/>
            <person name="Worley K."/>
            <person name="Petrosino J."/>
            <person name="Highlander S."/>
            <person name="Gibbs R."/>
        </authorList>
    </citation>
    <scope>NUCLEOTIDE SEQUENCE [LARGE SCALE GENOMIC DNA]</scope>
    <source>
        <strain evidence="1 2">2681</strain>
    </source>
</reference>
<comment type="caution">
    <text evidence="1">The sequence shown here is derived from an EMBL/GenBank/DDBJ whole genome shotgun (WGS) entry which is preliminary data.</text>
</comment>
<sequence length="39" mass="4465">MVCFALHPKRMADTNRKLSSSFAHLQMALNRLEEAFRSG</sequence>
<accession>F9DQ26</accession>
<dbReference type="EMBL" id="AFPZ01000020">
    <property type="protein sequence ID" value="EGQ27219.1"/>
    <property type="molecule type" value="Genomic_DNA"/>
</dbReference>